<evidence type="ECO:0000256" key="3">
    <source>
        <dbReference type="ARBA" id="ARBA00001907"/>
    </source>
</evidence>
<protein>
    <recommendedName>
        <fullName evidence="6">Phthiocerol/phthiodiolone dimycocerosyl transferase</fullName>
        <ecNumber evidence="5">2.3.1.282</ecNumber>
    </recommendedName>
    <alternativeName>
        <fullName evidence="12">Acyltransferase PapA5</fullName>
    </alternativeName>
    <alternativeName>
        <fullName evidence="10">Phthiocerol/phthiodiolone O-acyltransferase</fullName>
    </alternativeName>
    <alternativeName>
        <fullName evidence="11">Polyketide synthase-associated protein A5</fullName>
    </alternativeName>
</protein>
<dbReference type="PANTHER" id="PTHR28037">
    <property type="entry name" value="ALCOHOL O-ACETYLTRANSFERASE 1-RELATED"/>
    <property type="match status" value="1"/>
</dbReference>
<proteinExistence type="inferred from homology"/>
<dbReference type="GO" id="GO:0016746">
    <property type="term" value="F:acyltransferase activity"/>
    <property type="evidence" value="ECO:0007669"/>
    <property type="project" value="UniProtKB-KW"/>
</dbReference>
<feature type="domain" description="Phthiocerol/phthiodiolone dimycocerosyl transferase C-terminal" evidence="13">
    <location>
        <begin position="202"/>
        <end position="392"/>
    </location>
</feature>
<evidence type="ECO:0000256" key="6">
    <source>
        <dbReference type="ARBA" id="ARBA00013449"/>
    </source>
</evidence>
<dbReference type="EC" id="2.3.1.282" evidence="5"/>
<dbReference type="Proteomes" id="UP000503540">
    <property type="component" value="Chromosome"/>
</dbReference>
<keyword evidence="15" id="KW-1185">Reference proteome</keyword>
<evidence type="ECO:0000256" key="11">
    <source>
        <dbReference type="ARBA" id="ARBA00032317"/>
    </source>
</evidence>
<comment type="similarity">
    <text evidence="4">Belongs to the acyltransferase PapA5 family.</text>
</comment>
<accession>A0A6G9YG86</accession>
<organism evidence="14 15">
    <name type="scientific">Nocardia arthritidis</name>
    <dbReference type="NCBI Taxonomy" id="228602"/>
    <lineage>
        <taxon>Bacteria</taxon>
        <taxon>Bacillati</taxon>
        <taxon>Actinomycetota</taxon>
        <taxon>Actinomycetes</taxon>
        <taxon>Mycobacteriales</taxon>
        <taxon>Nocardiaceae</taxon>
        <taxon>Nocardia</taxon>
    </lineage>
</organism>
<keyword evidence="9 14" id="KW-0012">Acyltransferase</keyword>
<comment type="catalytic activity">
    <reaction evidence="1">
        <text>2 a mycocerosyl-[mycocerosic acid synthase] + a phthiocerol = a dimycocerosyl phthiocerol + 2 holo-[mycocerosic acid synthase].</text>
        <dbReference type="EC" id="2.3.1.282"/>
    </reaction>
</comment>
<evidence type="ECO:0000256" key="1">
    <source>
        <dbReference type="ARBA" id="ARBA00000026"/>
    </source>
</evidence>
<dbReference type="InterPro" id="IPR052058">
    <property type="entry name" value="Alcohol_O-acetyltransferase"/>
</dbReference>
<evidence type="ECO:0000256" key="8">
    <source>
        <dbReference type="ARBA" id="ARBA00022679"/>
    </source>
</evidence>
<evidence type="ECO:0000256" key="9">
    <source>
        <dbReference type="ARBA" id="ARBA00023315"/>
    </source>
</evidence>
<evidence type="ECO:0000256" key="7">
    <source>
        <dbReference type="ARBA" id="ARBA00022516"/>
    </source>
</evidence>
<dbReference type="SUPFAM" id="SSF52777">
    <property type="entry name" value="CoA-dependent acyltransferases"/>
    <property type="match status" value="2"/>
</dbReference>
<keyword evidence="8 14" id="KW-0808">Transferase</keyword>
<keyword evidence="7" id="KW-0444">Lipid biosynthesis</keyword>
<name>A0A6G9YG86_9NOCA</name>
<evidence type="ECO:0000256" key="5">
    <source>
        <dbReference type="ARBA" id="ARBA00012866"/>
    </source>
</evidence>
<keyword evidence="7" id="KW-0443">Lipid metabolism</keyword>
<dbReference type="KEGG" id="nah:F5544_21435"/>
<gene>
    <name evidence="14" type="ORF">F5544_21435</name>
</gene>
<evidence type="ECO:0000256" key="2">
    <source>
        <dbReference type="ARBA" id="ARBA00000625"/>
    </source>
</evidence>
<dbReference type="AlphaFoldDB" id="A0A6G9YG86"/>
<dbReference type="Gene3D" id="3.30.559.10">
    <property type="entry name" value="Chloramphenicol acetyltransferase-like domain"/>
    <property type="match status" value="1"/>
</dbReference>
<reference evidence="14 15" key="1">
    <citation type="journal article" date="2019" name="ACS Chem. Biol.">
        <title>Identification and Mobilization of a Cryptic Antibiotic Biosynthesis Gene Locus from a Human-Pathogenic Nocardia Isolate.</title>
        <authorList>
            <person name="Herisse M."/>
            <person name="Ishida K."/>
            <person name="Porter J.L."/>
            <person name="Howden B."/>
            <person name="Hertweck C."/>
            <person name="Stinear T.P."/>
            <person name="Pidot S.J."/>
        </authorList>
    </citation>
    <scope>NUCLEOTIDE SEQUENCE [LARGE SCALE GENOMIC DNA]</scope>
    <source>
        <strain evidence="14 15">AUSMDU00012717</strain>
    </source>
</reference>
<evidence type="ECO:0000313" key="14">
    <source>
        <dbReference type="EMBL" id="QIS12150.1"/>
    </source>
</evidence>
<comment type="catalytic activity">
    <reaction evidence="3">
        <text>2 a mycocerosyl-[mycocerosic acid synthase] + a phthiodiolone = a dimycocerosyl phthiodiolone + 2 holo-[mycocerosic acid synthase].</text>
        <dbReference type="EC" id="2.3.1.282"/>
    </reaction>
</comment>
<dbReference type="Gene3D" id="3.30.559.30">
    <property type="entry name" value="Nonribosomal peptide synthetase, condensation domain"/>
    <property type="match status" value="1"/>
</dbReference>
<sequence length="420" mass="45257">MPDELIRELDPSEARFVPHGAYSGHTVLVTGELDATALGAAFAALQRSYPVLTCRIVEESDGRCLLVRSNASPPVGPWFGDGDPGRLRDPAQPLDPATQLAYLDVVAAPGCARVTWYIHHAVADGSHAIELFARFWDFYTDCLTATVPEPVPHDYPRSLEWYSATYGFRRGPLSGLEDVTVPLSAEPKPDPAAATAILGGGLLRPARSTLDAETTGRLIALARRTGLTVNSVVTGVLLRAFGARTSADPRPVRALYAVDLRRHLDPQVPATAGTNLAASACFAADMETCGGTMELARRIAGRLRRDLAQGVLQQSVWHYPDFYGDRRTRSVAGHLGLTNCGVIPRFRTPPGAAITDYEIVHLLAHPRPSTEVTSQTGLFMLYTFAGRLTIGYVGAVDADVLLAVIRDELTAISAEEPVIR</sequence>
<dbReference type="RefSeq" id="WP_238847371.1">
    <property type="nucleotide sequence ID" value="NZ_CP046172.1"/>
</dbReference>
<dbReference type="Pfam" id="PF16911">
    <property type="entry name" value="PapA_C"/>
    <property type="match status" value="1"/>
</dbReference>
<comment type="catalytic activity">
    <reaction evidence="2">
        <text>2 a mycocerosyl-[mycocerosic acid synthase] + a phenolphthiocerol = a dimycocerosyl phenolphthiocerol + 2 holo-[mycocerosic acid synthase].</text>
        <dbReference type="EC" id="2.3.1.282"/>
    </reaction>
</comment>
<evidence type="ECO:0000256" key="4">
    <source>
        <dbReference type="ARBA" id="ARBA00006558"/>
    </source>
</evidence>
<dbReference type="PANTHER" id="PTHR28037:SF1">
    <property type="entry name" value="ALCOHOL O-ACETYLTRANSFERASE 1-RELATED"/>
    <property type="match status" value="1"/>
</dbReference>
<dbReference type="InterPro" id="IPR031641">
    <property type="entry name" value="PapA_C"/>
</dbReference>
<evidence type="ECO:0000256" key="12">
    <source>
        <dbReference type="ARBA" id="ARBA00033407"/>
    </source>
</evidence>
<evidence type="ECO:0000313" key="15">
    <source>
        <dbReference type="Proteomes" id="UP000503540"/>
    </source>
</evidence>
<dbReference type="InterPro" id="IPR023213">
    <property type="entry name" value="CAT-like_dom_sf"/>
</dbReference>
<evidence type="ECO:0000256" key="10">
    <source>
        <dbReference type="ARBA" id="ARBA00030465"/>
    </source>
</evidence>
<evidence type="ECO:0000259" key="13">
    <source>
        <dbReference type="Pfam" id="PF16911"/>
    </source>
</evidence>
<dbReference type="EMBL" id="CP046172">
    <property type="protein sequence ID" value="QIS12150.1"/>
    <property type="molecule type" value="Genomic_DNA"/>
</dbReference>